<reference evidence="3 4" key="1">
    <citation type="submission" date="2015-09" db="EMBL/GenBank/DDBJ databases">
        <title>Draft genome sequence of Aliiroseovarius crassostreae CV919-312TSm, the causative agent of Roseovarius Oyster Disease (formerly Juvenile Oyster Disease).</title>
        <authorList>
            <person name="Kessner L."/>
            <person name="Spinard E."/>
            <person name="Nelson D."/>
        </authorList>
    </citation>
    <scope>NUCLEOTIDE SEQUENCE [LARGE SCALE GENOMIC DNA]</scope>
    <source>
        <strain evidence="3 4">CV919-312</strain>
    </source>
</reference>
<proteinExistence type="predicted"/>
<keyword evidence="1" id="KW-0802">TPR repeat</keyword>
<dbReference type="Proteomes" id="UP000050471">
    <property type="component" value="Unassembled WGS sequence"/>
</dbReference>
<dbReference type="InterPro" id="IPR019734">
    <property type="entry name" value="TPR_rpt"/>
</dbReference>
<dbReference type="EMBL" id="LKBA01000006">
    <property type="protein sequence ID" value="KPN63775.1"/>
    <property type="molecule type" value="Genomic_DNA"/>
</dbReference>
<sequence>MAALVGCQGSSLGTTRTDDNPYAPSGLKRGEASVDGLLVGHRLMAAEEYELALKAYLRSAADHGLTVDVLSAVGSANLKLGRLGQAETLLRQAVKKDENFVPAWNNLGVVLMEKGEIPEAARIFRIAFGLDSGQSADIRENLRLALARLKNPDYDPVNENNFALMRRGQGNYLLLSTL</sequence>
<name>A0A0P7KJA2_9RHOB</name>
<accession>A0A0P7KJA2</accession>
<comment type="caution">
    <text evidence="3">The sequence shown here is derived from an EMBL/GenBank/DDBJ whole genome shotgun (WGS) entry which is preliminary data.</text>
</comment>
<gene>
    <name evidence="3" type="ORF">AKJ29_11060</name>
</gene>
<dbReference type="SUPFAM" id="SSF48452">
    <property type="entry name" value="TPR-like"/>
    <property type="match status" value="1"/>
</dbReference>
<dbReference type="SMART" id="SM00028">
    <property type="entry name" value="TPR"/>
    <property type="match status" value="2"/>
</dbReference>
<dbReference type="PROSITE" id="PS50005">
    <property type="entry name" value="TPR"/>
    <property type="match status" value="1"/>
</dbReference>
<feature type="region of interest" description="Disordered" evidence="2">
    <location>
        <begin position="1"/>
        <end position="27"/>
    </location>
</feature>
<evidence type="ECO:0000313" key="4">
    <source>
        <dbReference type="Proteomes" id="UP000050471"/>
    </source>
</evidence>
<dbReference type="AlphaFoldDB" id="A0A0P7KJA2"/>
<dbReference type="RefSeq" id="WP_055190444.1">
    <property type="nucleotide sequence ID" value="NZ_FPBS01000002.1"/>
</dbReference>
<dbReference type="OrthoDB" id="495305at2"/>
<keyword evidence="4" id="KW-1185">Reference proteome</keyword>
<protein>
    <submittedName>
        <fullName evidence="3">Uncharacterized protein</fullName>
    </submittedName>
</protein>
<evidence type="ECO:0000256" key="2">
    <source>
        <dbReference type="SAM" id="MobiDB-lite"/>
    </source>
</evidence>
<dbReference type="STRING" id="154981.AKJ29_11060"/>
<dbReference type="InterPro" id="IPR011990">
    <property type="entry name" value="TPR-like_helical_dom_sf"/>
</dbReference>
<dbReference type="Pfam" id="PF13432">
    <property type="entry name" value="TPR_16"/>
    <property type="match status" value="1"/>
</dbReference>
<dbReference type="Gene3D" id="1.25.40.10">
    <property type="entry name" value="Tetratricopeptide repeat domain"/>
    <property type="match status" value="1"/>
</dbReference>
<feature type="repeat" description="TPR" evidence="1">
    <location>
        <begin position="101"/>
        <end position="134"/>
    </location>
</feature>
<evidence type="ECO:0000256" key="1">
    <source>
        <dbReference type="PROSITE-ProRule" id="PRU00339"/>
    </source>
</evidence>
<organism evidence="3 4">
    <name type="scientific">Aliiroseovarius crassostreae</name>
    <dbReference type="NCBI Taxonomy" id="154981"/>
    <lineage>
        <taxon>Bacteria</taxon>
        <taxon>Pseudomonadati</taxon>
        <taxon>Pseudomonadota</taxon>
        <taxon>Alphaproteobacteria</taxon>
        <taxon>Rhodobacterales</taxon>
        <taxon>Paracoccaceae</taxon>
        <taxon>Aliiroseovarius</taxon>
    </lineage>
</organism>
<evidence type="ECO:0000313" key="3">
    <source>
        <dbReference type="EMBL" id="KPN63775.1"/>
    </source>
</evidence>